<name>A0ABX7AVD7_9BACI</name>
<reference evidence="1 2" key="1">
    <citation type="submission" date="2020-01" db="EMBL/GenBank/DDBJ databases">
        <authorList>
            <person name="Liu G."/>
            <person name="Liu B."/>
        </authorList>
    </citation>
    <scope>NUCLEOTIDE SEQUENCE [LARGE SCALE GENOMIC DNA]</scope>
    <source>
        <strain evidence="1 2">FJAT-51161</strain>
    </source>
</reference>
<evidence type="ECO:0000313" key="1">
    <source>
        <dbReference type="EMBL" id="QQP13936.1"/>
    </source>
</evidence>
<keyword evidence="2" id="KW-1185">Reference proteome</keyword>
<evidence type="ECO:0008006" key="3">
    <source>
        <dbReference type="Google" id="ProtNLM"/>
    </source>
</evidence>
<protein>
    <recommendedName>
        <fullName evidence="3">Alpha/beta hydrolase</fullName>
    </recommendedName>
</protein>
<proteinExistence type="predicted"/>
<dbReference type="EMBL" id="CP067341">
    <property type="protein sequence ID" value="QQP13936.1"/>
    <property type="molecule type" value="Genomic_DNA"/>
</dbReference>
<sequence length="82" mass="9086">MSLNDNVNEVNSIVFPSEVPVLKLISSVSQKQVKDGEEIQKNHLNRLGANAESKIIDGSHLFYQTNVTDISDATSNFLKKIN</sequence>
<dbReference type="Proteomes" id="UP000596049">
    <property type="component" value="Chromosome"/>
</dbReference>
<dbReference type="RefSeq" id="WP_143114734.1">
    <property type="nucleotide sequence ID" value="NZ_CP067341.1"/>
</dbReference>
<gene>
    <name evidence="1" type="ORF">FJQ98_07850</name>
</gene>
<accession>A0ABX7AVD7</accession>
<evidence type="ECO:0000313" key="2">
    <source>
        <dbReference type="Proteomes" id="UP000596049"/>
    </source>
</evidence>
<organism evidence="1 2">
    <name type="scientific">Lysinibacillus agricola</name>
    <dbReference type="NCBI Taxonomy" id="2590012"/>
    <lineage>
        <taxon>Bacteria</taxon>
        <taxon>Bacillati</taxon>
        <taxon>Bacillota</taxon>
        <taxon>Bacilli</taxon>
        <taxon>Bacillales</taxon>
        <taxon>Bacillaceae</taxon>
        <taxon>Lysinibacillus</taxon>
    </lineage>
</organism>